<proteinExistence type="inferred from homology"/>
<dbReference type="PANTHER" id="PTHR33911">
    <property type="entry name" value="RRNA-PROCESSING PROTEIN EFG1"/>
    <property type="match status" value="1"/>
</dbReference>
<evidence type="ECO:0000256" key="4">
    <source>
        <dbReference type="ARBA" id="ARBA00018689"/>
    </source>
</evidence>
<gene>
    <name evidence="10" type="ORF">DNG_03296</name>
</gene>
<dbReference type="GO" id="GO:0030688">
    <property type="term" value="C:preribosome, small subunit precursor"/>
    <property type="evidence" value="ECO:0007669"/>
    <property type="project" value="TreeGrafter"/>
</dbReference>
<protein>
    <recommendedName>
        <fullName evidence="4">rRNA-processing protein EFG1</fullName>
    </recommendedName>
    <alternativeName>
        <fullName evidence="5">rRNA-processing protein efg1</fullName>
    </alternativeName>
</protein>
<evidence type="ECO:0000313" key="10">
    <source>
        <dbReference type="EMBL" id="SPO00548.1"/>
    </source>
</evidence>
<evidence type="ECO:0000256" key="5">
    <source>
        <dbReference type="ARBA" id="ARBA00019827"/>
    </source>
</evidence>
<evidence type="ECO:0000256" key="6">
    <source>
        <dbReference type="ARBA" id="ARBA00022552"/>
    </source>
</evidence>
<keyword evidence="11" id="KW-1185">Reference proteome</keyword>
<feature type="compositionally biased region" description="Acidic residues" evidence="9">
    <location>
        <begin position="278"/>
        <end position="288"/>
    </location>
</feature>
<dbReference type="GO" id="GO:0000462">
    <property type="term" value="P:maturation of SSU-rRNA from tricistronic rRNA transcript (SSU-rRNA, 5.8S rRNA, LSU-rRNA)"/>
    <property type="evidence" value="ECO:0007669"/>
    <property type="project" value="TreeGrafter"/>
</dbReference>
<dbReference type="InterPro" id="IPR019310">
    <property type="entry name" value="Efg1"/>
</dbReference>
<dbReference type="InterPro" id="IPR050786">
    <property type="entry name" value="EFG1_rRNA-proc"/>
</dbReference>
<dbReference type="Pfam" id="PF10153">
    <property type="entry name" value="Efg1"/>
    <property type="match status" value="1"/>
</dbReference>
<comment type="function">
    <text evidence="1">Involved in rRNA processing.</text>
</comment>
<sequence>MPSKRPISEVDGATGEDSHPHNGESSSNPTKRKRFEKKSAPKSKKSKKAESINSLKKRVRTIERRFKTGEALPPNVTADLQRELATHKSVIAEITLRKKRRDMISKYHMVRFFERRKAERLLKQLRRKAVESADADADADDKEKEDFQSQIHKAEVDLCYTRNYPYLEPYISLYPRDVNGAMSALNTERPPVWKEVEEAMAAGEAALENLRERNPQGGVVPRKLRDNKHEEGSPFQKQKDRQEKEKERQAKKEKKRELRFERKAAREAAEAESKGDAAGDESDGGFFE</sequence>
<evidence type="ECO:0000256" key="7">
    <source>
        <dbReference type="ARBA" id="ARBA00023054"/>
    </source>
</evidence>
<dbReference type="GO" id="GO:0005730">
    <property type="term" value="C:nucleolus"/>
    <property type="evidence" value="ECO:0007669"/>
    <property type="project" value="UniProtKB-SubCell"/>
</dbReference>
<dbReference type="Proteomes" id="UP001187682">
    <property type="component" value="Unassembled WGS sequence"/>
</dbReference>
<keyword evidence="7" id="KW-0175">Coiled coil</keyword>
<keyword evidence="6" id="KW-0698">rRNA processing</keyword>
<accession>A0AAE8MU03</accession>
<comment type="subcellular location">
    <subcellularLocation>
        <location evidence="2">Nucleus</location>
        <location evidence="2">Nucleolus</location>
    </subcellularLocation>
</comment>
<evidence type="ECO:0000256" key="9">
    <source>
        <dbReference type="SAM" id="MobiDB-lite"/>
    </source>
</evidence>
<dbReference type="EMBL" id="ONZQ02000004">
    <property type="protein sequence ID" value="SPO00548.1"/>
    <property type="molecule type" value="Genomic_DNA"/>
</dbReference>
<feature type="compositionally biased region" description="Basic and acidic residues" evidence="9">
    <location>
        <begin position="223"/>
        <end position="277"/>
    </location>
</feature>
<reference evidence="10" key="1">
    <citation type="submission" date="2018-03" db="EMBL/GenBank/DDBJ databases">
        <authorList>
            <person name="Guldener U."/>
        </authorList>
    </citation>
    <scope>NUCLEOTIDE SEQUENCE</scope>
</reference>
<keyword evidence="8" id="KW-0539">Nucleus</keyword>
<organism evidence="10 11">
    <name type="scientific">Cephalotrichum gorgonifer</name>
    <dbReference type="NCBI Taxonomy" id="2041049"/>
    <lineage>
        <taxon>Eukaryota</taxon>
        <taxon>Fungi</taxon>
        <taxon>Dikarya</taxon>
        <taxon>Ascomycota</taxon>
        <taxon>Pezizomycotina</taxon>
        <taxon>Sordariomycetes</taxon>
        <taxon>Hypocreomycetidae</taxon>
        <taxon>Microascales</taxon>
        <taxon>Microascaceae</taxon>
        <taxon>Cephalotrichum</taxon>
    </lineage>
</organism>
<evidence type="ECO:0000256" key="3">
    <source>
        <dbReference type="ARBA" id="ARBA00006916"/>
    </source>
</evidence>
<evidence type="ECO:0000256" key="8">
    <source>
        <dbReference type="ARBA" id="ARBA00023242"/>
    </source>
</evidence>
<dbReference type="PANTHER" id="PTHR33911:SF1">
    <property type="entry name" value="RRNA-PROCESSING PROTEIN EFG1"/>
    <property type="match status" value="1"/>
</dbReference>
<feature type="compositionally biased region" description="Basic residues" evidence="9">
    <location>
        <begin position="30"/>
        <end position="47"/>
    </location>
</feature>
<feature type="region of interest" description="Disordered" evidence="9">
    <location>
        <begin position="208"/>
        <end position="288"/>
    </location>
</feature>
<comment type="caution">
    <text evidence="10">The sequence shown here is derived from an EMBL/GenBank/DDBJ whole genome shotgun (WGS) entry which is preliminary data.</text>
</comment>
<evidence type="ECO:0000256" key="1">
    <source>
        <dbReference type="ARBA" id="ARBA00002773"/>
    </source>
</evidence>
<name>A0AAE8MU03_9PEZI</name>
<feature type="region of interest" description="Disordered" evidence="9">
    <location>
        <begin position="1"/>
        <end position="58"/>
    </location>
</feature>
<comment type="similarity">
    <text evidence="3">Belongs to the EFG1 family.</text>
</comment>
<evidence type="ECO:0000256" key="2">
    <source>
        <dbReference type="ARBA" id="ARBA00004604"/>
    </source>
</evidence>
<dbReference type="AlphaFoldDB" id="A0AAE8MU03"/>
<evidence type="ECO:0000313" key="11">
    <source>
        <dbReference type="Proteomes" id="UP001187682"/>
    </source>
</evidence>